<evidence type="ECO:0000256" key="8">
    <source>
        <dbReference type="PROSITE-ProRule" id="PRU00261"/>
    </source>
</evidence>
<dbReference type="PANTHER" id="PTHR46471">
    <property type="entry name" value="CHITIN DEACETYLASE"/>
    <property type="match status" value="1"/>
</dbReference>
<feature type="disulfide bond" evidence="8">
    <location>
        <begin position="33"/>
        <end position="45"/>
    </location>
</feature>
<evidence type="ECO:0000313" key="11">
    <source>
        <dbReference type="EMBL" id="RPA80041.1"/>
    </source>
</evidence>
<feature type="domain" description="Chitin-binding type-1" evidence="10">
    <location>
        <begin position="193"/>
        <end position="237"/>
    </location>
</feature>
<evidence type="ECO:0000256" key="2">
    <source>
        <dbReference type="ARBA" id="ARBA00022669"/>
    </source>
</evidence>
<gene>
    <name evidence="11" type="ORF">BJ508DRAFT_327708</name>
</gene>
<dbReference type="SMART" id="SM00270">
    <property type="entry name" value="ChtBD1"/>
    <property type="match status" value="2"/>
</dbReference>
<comment type="caution">
    <text evidence="8">Lacks conserved residue(s) required for the propagation of feature annotation.</text>
</comment>
<dbReference type="SUPFAM" id="SSF57016">
    <property type="entry name" value="Plant lectins/antimicrobial peptides"/>
    <property type="match status" value="3"/>
</dbReference>
<evidence type="ECO:0000256" key="5">
    <source>
        <dbReference type="ARBA" id="ARBA00022801"/>
    </source>
</evidence>
<feature type="disulfide bond" evidence="8">
    <location>
        <begin position="204"/>
        <end position="216"/>
    </location>
</feature>
<evidence type="ECO:0000259" key="10">
    <source>
        <dbReference type="PROSITE" id="PS50941"/>
    </source>
</evidence>
<dbReference type="CDD" id="cd00035">
    <property type="entry name" value="ChtBD1"/>
    <property type="match status" value="1"/>
</dbReference>
<dbReference type="Pfam" id="PF00187">
    <property type="entry name" value="Chitin_bind_1"/>
    <property type="match status" value="1"/>
</dbReference>
<keyword evidence="3" id="KW-0479">Metal-binding</keyword>
<dbReference type="PANTHER" id="PTHR46471:SF2">
    <property type="entry name" value="CHITIN DEACETYLASE-RELATED"/>
    <property type="match status" value="1"/>
</dbReference>
<keyword evidence="6" id="KW-0119">Carbohydrate metabolism</keyword>
<dbReference type="AlphaFoldDB" id="A0A3N4I799"/>
<dbReference type="InterPro" id="IPR001002">
    <property type="entry name" value="Chitin-bd_1"/>
</dbReference>
<dbReference type="STRING" id="1160509.A0A3N4I799"/>
<keyword evidence="7" id="KW-0170">Cobalt</keyword>
<keyword evidence="12" id="KW-1185">Reference proteome</keyword>
<keyword evidence="4 9" id="KW-0732">Signal</keyword>
<protein>
    <recommendedName>
        <fullName evidence="10">Chitin-binding type-1 domain-containing protein</fullName>
    </recommendedName>
</protein>
<feature type="signal peptide" evidence="9">
    <location>
        <begin position="1"/>
        <end position="21"/>
    </location>
</feature>
<keyword evidence="5" id="KW-0378">Hydrolase</keyword>
<dbReference type="EMBL" id="ML119692">
    <property type="protein sequence ID" value="RPA80041.1"/>
    <property type="molecule type" value="Genomic_DNA"/>
</dbReference>
<evidence type="ECO:0000256" key="1">
    <source>
        <dbReference type="ARBA" id="ARBA00001941"/>
    </source>
</evidence>
<sequence length="237" mass="25220">MFSFTKVLLATLSISTVLVAAQDCGPTGNYGVCEPGWCCSSYGWCGETEVHCDKDCLPDYSGEGSACKGSHVDPGPGPTTHKIKTITKTVTQKPTSTKTPPPAYTIPSIDTCGPPHRNDNGEMSNGGKCVGVGDNGYFYRCCSQHGHCGPKNLEQDAASYCGQGCNPLYGKCDVSKPKPKKPTKKPIWNQWEGGECGPIVNKHCAEGECCSGSNFCGTGEDYCGAANWCQWGYGVCW</sequence>
<keyword evidence="8" id="KW-1015">Disulfide bond</keyword>
<dbReference type="PROSITE" id="PS50941">
    <property type="entry name" value="CHIT_BIND_I_2"/>
    <property type="match status" value="2"/>
</dbReference>
<feature type="chain" id="PRO_5018011985" description="Chitin-binding type-1 domain-containing protein" evidence="9">
    <location>
        <begin position="22"/>
        <end position="237"/>
    </location>
</feature>
<keyword evidence="2 8" id="KW-0147">Chitin-binding</keyword>
<feature type="disulfide bond" evidence="8">
    <location>
        <begin position="209"/>
        <end position="223"/>
    </location>
</feature>
<accession>A0A3N4I799</accession>
<dbReference type="GO" id="GO:0016787">
    <property type="term" value="F:hydrolase activity"/>
    <property type="evidence" value="ECO:0007669"/>
    <property type="project" value="UniProtKB-KW"/>
</dbReference>
<dbReference type="Gene3D" id="3.30.60.10">
    <property type="entry name" value="Endochitinase-like"/>
    <property type="match status" value="3"/>
</dbReference>
<organism evidence="11 12">
    <name type="scientific">Ascobolus immersus RN42</name>
    <dbReference type="NCBI Taxonomy" id="1160509"/>
    <lineage>
        <taxon>Eukaryota</taxon>
        <taxon>Fungi</taxon>
        <taxon>Dikarya</taxon>
        <taxon>Ascomycota</taxon>
        <taxon>Pezizomycotina</taxon>
        <taxon>Pezizomycetes</taxon>
        <taxon>Pezizales</taxon>
        <taxon>Ascobolaceae</taxon>
        <taxon>Ascobolus</taxon>
    </lineage>
</organism>
<dbReference type="Proteomes" id="UP000275078">
    <property type="component" value="Unassembled WGS sequence"/>
</dbReference>
<dbReference type="OrthoDB" id="5985073at2759"/>
<name>A0A3N4I799_ASCIM</name>
<reference evidence="11 12" key="1">
    <citation type="journal article" date="2018" name="Nat. Ecol. Evol.">
        <title>Pezizomycetes genomes reveal the molecular basis of ectomycorrhizal truffle lifestyle.</title>
        <authorList>
            <person name="Murat C."/>
            <person name="Payen T."/>
            <person name="Noel B."/>
            <person name="Kuo A."/>
            <person name="Morin E."/>
            <person name="Chen J."/>
            <person name="Kohler A."/>
            <person name="Krizsan K."/>
            <person name="Balestrini R."/>
            <person name="Da Silva C."/>
            <person name="Montanini B."/>
            <person name="Hainaut M."/>
            <person name="Levati E."/>
            <person name="Barry K.W."/>
            <person name="Belfiori B."/>
            <person name="Cichocki N."/>
            <person name="Clum A."/>
            <person name="Dockter R.B."/>
            <person name="Fauchery L."/>
            <person name="Guy J."/>
            <person name="Iotti M."/>
            <person name="Le Tacon F."/>
            <person name="Lindquist E.A."/>
            <person name="Lipzen A."/>
            <person name="Malagnac F."/>
            <person name="Mello A."/>
            <person name="Molinier V."/>
            <person name="Miyauchi S."/>
            <person name="Poulain J."/>
            <person name="Riccioni C."/>
            <person name="Rubini A."/>
            <person name="Sitrit Y."/>
            <person name="Splivallo R."/>
            <person name="Traeger S."/>
            <person name="Wang M."/>
            <person name="Zifcakova L."/>
            <person name="Wipf D."/>
            <person name="Zambonelli A."/>
            <person name="Paolocci F."/>
            <person name="Nowrousian M."/>
            <person name="Ottonello S."/>
            <person name="Baldrian P."/>
            <person name="Spatafora J.W."/>
            <person name="Henrissat B."/>
            <person name="Nagy L.G."/>
            <person name="Aury J.M."/>
            <person name="Wincker P."/>
            <person name="Grigoriev I.V."/>
            <person name="Bonfante P."/>
            <person name="Martin F.M."/>
        </authorList>
    </citation>
    <scope>NUCLEOTIDE SEQUENCE [LARGE SCALE GENOMIC DNA]</scope>
    <source>
        <strain evidence="11 12">RN42</strain>
    </source>
</reference>
<dbReference type="GO" id="GO:0008061">
    <property type="term" value="F:chitin binding"/>
    <property type="evidence" value="ECO:0007669"/>
    <property type="project" value="UniProtKB-UniRule"/>
</dbReference>
<feature type="disulfide bond" evidence="8">
    <location>
        <begin position="24"/>
        <end position="39"/>
    </location>
</feature>
<dbReference type="InterPro" id="IPR036861">
    <property type="entry name" value="Endochitinase-like_sf"/>
</dbReference>
<proteinExistence type="predicted"/>
<evidence type="ECO:0000256" key="7">
    <source>
        <dbReference type="ARBA" id="ARBA00023285"/>
    </source>
</evidence>
<evidence type="ECO:0000256" key="6">
    <source>
        <dbReference type="ARBA" id="ARBA00023277"/>
    </source>
</evidence>
<comment type="cofactor">
    <cofactor evidence="1">
        <name>Co(2+)</name>
        <dbReference type="ChEBI" id="CHEBI:48828"/>
    </cofactor>
</comment>
<feature type="disulfide bond" evidence="8">
    <location>
        <begin position="38"/>
        <end position="52"/>
    </location>
</feature>
<evidence type="ECO:0000256" key="3">
    <source>
        <dbReference type="ARBA" id="ARBA00022723"/>
    </source>
</evidence>
<evidence type="ECO:0000256" key="9">
    <source>
        <dbReference type="SAM" id="SignalP"/>
    </source>
</evidence>
<evidence type="ECO:0000313" key="12">
    <source>
        <dbReference type="Proteomes" id="UP000275078"/>
    </source>
</evidence>
<evidence type="ECO:0000256" key="4">
    <source>
        <dbReference type="ARBA" id="ARBA00022729"/>
    </source>
</evidence>
<feature type="domain" description="Chitin-binding type-1" evidence="10">
    <location>
        <begin position="21"/>
        <end position="69"/>
    </location>
</feature>
<dbReference type="GO" id="GO:0046872">
    <property type="term" value="F:metal ion binding"/>
    <property type="evidence" value="ECO:0007669"/>
    <property type="project" value="UniProtKB-KW"/>
</dbReference>